<dbReference type="PROSITE" id="PS50949">
    <property type="entry name" value="HTH_GNTR"/>
    <property type="match status" value="1"/>
</dbReference>
<dbReference type="CDD" id="cd07377">
    <property type="entry name" value="WHTH_GntR"/>
    <property type="match status" value="1"/>
</dbReference>
<comment type="similarity">
    <text evidence="1">In the C-terminal section; belongs to the class-I pyridoxal-phosphate-dependent aminotransferase family.</text>
</comment>
<evidence type="ECO:0000313" key="8">
    <source>
        <dbReference type="EMBL" id="RSU05951.1"/>
    </source>
</evidence>
<dbReference type="PANTHER" id="PTHR46577:SF2">
    <property type="entry name" value="TRANSCRIPTIONAL REGULATORY PROTEIN"/>
    <property type="match status" value="1"/>
</dbReference>
<keyword evidence="2" id="KW-0808">Transferase</keyword>
<dbReference type="Gene3D" id="3.40.640.10">
    <property type="entry name" value="Type I PLP-dependent aspartate aminotransferase-like (Major domain)"/>
    <property type="match status" value="1"/>
</dbReference>
<dbReference type="InterPro" id="IPR004839">
    <property type="entry name" value="Aminotransferase_I/II_large"/>
</dbReference>
<reference evidence="8 9" key="1">
    <citation type="submission" date="2017-05" db="EMBL/GenBank/DDBJ databases">
        <title>Vagococcus spp. assemblies.</title>
        <authorList>
            <person name="Gulvik C.A."/>
        </authorList>
    </citation>
    <scope>NUCLEOTIDE SEQUENCE [LARGE SCALE GENOMIC DNA]</scope>
    <source>
        <strain evidence="8 9">DSM 24756</strain>
    </source>
</reference>
<dbReference type="InterPro" id="IPR015422">
    <property type="entry name" value="PyrdxlP-dep_Trfase_small"/>
</dbReference>
<evidence type="ECO:0000256" key="2">
    <source>
        <dbReference type="ARBA" id="ARBA00022576"/>
    </source>
</evidence>
<dbReference type="OrthoDB" id="9802328at2"/>
<dbReference type="InterPro" id="IPR000524">
    <property type="entry name" value="Tscrpt_reg_HTH_GntR"/>
</dbReference>
<dbReference type="InterPro" id="IPR015421">
    <property type="entry name" value="PyrdxlP-dep_Trfase_major"/>
</dbReference>
<keyword evidence="5" id="KW-0238">DNA-binding</keyword>
<dbReference type="PANTHER" id="PTHR46577">
    <property type="entry name" value="HTH-TYPE TRANSCRIPTIONAL REGULATORY PROTEIN GABR"/>
    <property type="match status" value="1"/>
</dbReference>
<dbReference type="InterPro" id="IPR036388">
    <property type="entry name" value="WH-like_DNA-bd_sf"/>
</dbReference>
<proteinExistence type="inferred from homology"/>
<protein>
    <submittedName>
        <fullName evidence="8">GntR family transcriptional regulator</fullName>
    </submittedName>
</protein>
<sequence length="473" mass="53794">MWEIKKEKGIPLYRSIADLIMQKIKDGQLLPGERLPSERKLAEELKINRSTVVHALDELVSIGVIVRKRGSGTLVNDGKWGIFTGTQVDWRQYLSFDNFDNSTNELEKIKKKLQTKSSNLIDAYTGELPFDLVPSIDLPSISWKEFLKEEEYQDDLGYRPLRKKIAWKIQKEQELPLTSEQLLLTSGAQQALYLITQVLLKPGDAVAIEDPSFFYGLPLFQAAGIRLYGIEMDAEGMIVEKLEQVIMRKKIKMIFVNPTFQNPTGRVMSLARRKALVKICQHYQLPIVEDDVFGELSFPATPKIPTIKKLDPENVVYIGSLSKELGSTTKIGWVSAPAKVLDQLAKARKEMDFSLSIFPQVLALNALESQAYPQKIINLREELDIRCQALMSEIDRKLGKSWNYVRPQGGYYLWLENQDQNLDSKKLRQLTDQNLLVLTAGMVGSKSVAIRLNFARIPAEQAQVVVEVIRRLE</sequence>
<dbReference type="CDD" id="cd00609">
    <property type="entry name" value="AAT_like"/>
    <property type="match status" value="1"/>
</dbReference>
<dbReference type="SMART" id="SM00345">
    <property type="entry name" value="HTH_GNTR"/>
    <property type="match status" value="1"/>
</dbReference>
<accession>A0A430AEU7</accession>
<evidence type="ECO:0000256" key="6">
    <source>
        <dbReference type="ARBA" id="ARBA00023163"/>
    </source>
</evidence>
<dbReference type="Pfam" id="PF00392">
    <property type="entry name" value="GntR"/>
    <property type="match status" value="1"/>
</dbReference>
<keyword evidence="4" id="KW-0805">Transcription regulation</keyword>
<evidence type="ECO:0000256" key="4">
    <source>
        <dbReference type="ARBA" id="ARBA00023015"/>
    </source>
</evidence>
<keyword evidence="9" id="KW-1185">Reference proteome</keyword>
<dbReference type="AlphaFoldDB" id="A0A430AEU7"/>
<dbReference type="InterPro" id="IPR036390">
    <property type="entry name" value="WH_DNA-bd_sf"/>
</dbReference>
<evidence type="ECO:0000256" key="1">
    <source>
        <dbReference type="ARBA" id="ARBA00005384"/>
    </source>
</evidence>
<organism evidence="8 9">
    <name type="scientific">Vagococcus entomophilus</name>
    <dbReference type="NCBI Taxonomy" id="1160095"/>
    <lineage>
        <taxon>Bacteria</taxon>
        <taxon>Bacillati</taxon>
        <taxon>Bacillota</taxon>
        <taxon>Bacilli</taxon>
        <taxon>Lactobacillales</taxon>
        <taxon>Enterococcaceae</taxon>
        <taxon>Vagococcus</taxon>
    </lineage>
</organism>
<dbReference type="Gene3D" id="1.10.10.10">
    <property type="entry name" value="Winged helix-like DNA-binding domain superfamily/Winged helix DNA-binding domain"/>
    <property type="match status" value="1"/>
</dbReference>
<dbReference type="Gene3D" id="3.90.1150.10">
    <property type="entry name" value="Aspartate Aminotransferase, domain 1"/>
    <property type="match status" value="1"/>
</dbReference>
<evidence type="ECO:0000256" key="3">
    <source>
        <dbReference type="ARBA" id="ARBA00022898"/>
    </source>
</evidence>
<dbReference type="SUPFAM" id="SSF46785">
    <property type="entry name" value="Winged helix' DNA-binding domain"/>
    <property type="match status" value="1"/>
</dbReference>
<gene>
    <name evidence="8" type="ORF">CBF30_11615</name>
</gene>
<dbReference type="GO" id="GO:0003677">
    <property type="term" value="F:DNA binding"/>
    <property type="evidence" value="ECO:0007669"/>
    <property type="project" value="UniProtKB-KW"/>
</dbReference>
<comment type="caution">
    <text evidence="8">The sequence shown here is derived from an EMBL/GenBank/DDBJ whole genome shotgun (WGS) entry which is preliminary data.</text>
</comment>
<dbReference type="GO" id="GO:0008483">
    <property type="term" value="F:transaminase activity"/>
    <property type="evidence" value="ECO:0007669"/>
    <property type="project" value="UniProtKB-KW"/>
</dbReference>
<dbReference type="InterPro" id="IPR051446">
    <property type="entry name" value="HTH_trans_reg/aminotransferase"/>
</dbReference>
<evidence type="ECO:0000256" key="5">
    <source>
        <dbReference type="ARBA" id="ARBA00023125"/>
    </source>
</evidence>
<keyword evidence="2" id="KW-0032">Aminotransferase</keyword>
<dbReference type="SUPFAM" id="SSF53383">
    <property type="entry name" value="PLP-dependent transferases"/>
    <property type="match status" value="1"/>
</dbReference>
<name>A0A430AEU7_9ENTE</name>
<dbReference type="GO" id="GO:0030170">
    <property type="term" value="F:pyridoxal phosphate binding"/>
    <property type="evidence" value="ECO:0007669"/>
    <property type="project" value="InterPro"/>
</dbReference>
<feature type="domain" description="HTH gntR-type" evidence="7">
    <location>
        <begin position="10"/>
        <end position="78"/>
    </location>
</feature>
<dbReference type="FunFam" id="1.10.10.10:FF:000079">
    <property type="entry name" value="GntR family transcriptional regulator"/>
    <property type="match status" value="1"/>
</dbReference>
<dbReference type="InterPro" id="IPR015424">
    <property type="entry name" value="PyrdxlP-dep_Trfase"/>
</dbReference>
<evidence type="ECO:0000313" key="9">
    <source>
        <dbReference type="Proteomes" id="UP000288669"/>
    </source>
</evidence>
<dbReference type="PRINTS" id="PR00035">
    <property type="entry name" value="HTHGNTR"/>
</dbReference>
<evidence type="ECO:0000259" key="7">
    <source>
        <dbReference type="PROSITE" id="PS50949"/>
    </source>
</evidence>
<dbReference type="Pfam" id="PF00155">
    <property type="entry name" value="Aminotran_1_2"/>
    <property type="match status" value="1"/>
</dbReference>
<keyword evidence="3" id="KW-0663">Pyridoxal phosphate</keyword>
<dbReference type="EMBL" id="NGJZ01000005">
    <property type="protein sequence ID" value="RSU05951.1"/>
    <property type="molecule type" value="Genomic_DNA"/>
</dbReference>
<dbReference type="GO" id="GO:0003700">
    <property type="term" value="F:DNA-binding transcription factor activity"/>
    <property type="evidence" value="ECO:0007669"/>
    <property type="project" value="InterPro"/>
</dbReference>
<keyword evidence="6" id="KW-0804">Transcription</keyword>
<dbReference type="Proteomes" id="UP000288669">
    <property type="component" value="Unassembled WGS sequence"/>
</dbReference>
<dbReference type="RefSeq" id="WP_126827036.1">
    <property type="nucleotide sequence ID" value="NZ_JBHLWU010000004.1"/>
</dbReference>